<dbReference type="Pfam" id="PF00413">
    <property type="entry name" value="Peptidase_M10"/>
    <property type="match status" value="1"/>
</dbReference>
<organism evidence="6 7">
    <name type="scientific">Candidatus Nealsonbacteria bacterium CG23_combo_of_CG06-09_8_20_14_all_40_13</name>
    <dbReference type="NCBI Taxonomy" id="1974724"/>
    <lineage>
        <taxon>Bacteria</taxon>
        <taxon>Candidatus Nealsoniibacteriota</taxon>
    </lineage>
</organism>
<dbReference type="SUPFAM" id="SSF55486">
    <property type="entry name" value="Metalloproteases ('zincins'), catalytic domain"/>
    <property type="match status" value="1"/>
</dbReference>
<dbReference type="AlphaFoldDB" id="A0A2G9YTG7"/>
<feature type="domain" description="Peptidase M10 metallopeptidase" evidence="5">
    <location>
        <begin position="75"/>
        <end position="241"/>
    </location>
</feature>
<dbReference type="InterPro" id="IPR001818">
    <property type="entry name" value="Pept_M10_metallopeptidase"/>
</dbReference>
<accession>A0A2G9YTG7</accession>
<dbReference type="GO" id="GO:0004222">
    <property type="term" value="F:metalloendopeptidase activity"/>
    <property type="evidence" value="ECO:0007669"/>
    <property type="project" value="InterPro"/>
</dbReference>
<evidence type="ECO:0000313" key="6">
    <source>
        <dbReference type="EMBL" id="PIP21811.1"/>
    </source>
</evidence>
<dbReference type="EMBL" id="PCRM01000016">
    <property type="protein sequence ID" value="PIP21811.1"/>
    <property type="molecule type" value="Genomic_DNA"/>
</dbReference>
<dbReference type="GO" id="GO:0031012">
    <property type="term" value="C:extracellular matrix"/>
    <property type="evidence" value="ECO:0007669"/>
    <property type="project" value="InterPro"/>
</dbReference>
<evidence type="ECO:0000256" key="2">
    <source>
        <dbReference type="ARBA" id="ARBA00022723"/>
    </source>
</evidence>
<evidence type="ECO:0000259" key="5">
    <source>
        <dbReference type="Pfam" id="PF00413"/>
    </source>
</evidence>
<evidence type="ECO:0000256" key="4">
    <source>
        <dbReference type="ARBA" id="ARBA00022833"/>
    </source>
</evidence>
<keyword evidence="3" id="KW-0378">Hydrolase</keyword>
<keyword evidence="2" id="KW-0479">Metal-binding</keyword>
<dbReference type="GO" id="GO:0006508">
    <property type="term" value="P:proteolysis"/>
    <property type="evidence" value="ECO:0007669"/>
    <property type="project" value="UniProtKB-KW"/>
</dbReference>
<dbReference type="GO" id="GO:0008270">
    <property type="term" value="F:zinc ion binding"/>
    <property type="evidence" value="ECO:0007669"/>
    <property type="project" value="InterPro"/>
</dbReference>
<keyword evidence="4" id="KW-0862">Zinc</keyword>
<dbReference type="Proteomes" id="UP000231567">
    <property type="component" value="Unassembled WGS sequence"/>
</dbReference>
<sequence>MKKLLAFLLGLAVAFYLISFLFTGPVSAAKDEVKLRVFVHYPNPHGKPVADPCTATTNDQVQDFGLAGWQMPDVGVTYKINYRTKPKNLSNSQVNNAISSSFATWHSADSKQIFNDGGPTSVKAAKYDGINAILFKGASSSAIAITYVWYYVSSGQLAEVDTVFNKIYKWSYTAYNGTNDCGGVANTFDIQNIGTHEFGHWVGLDDLYSSVDKDLTMYGYGDTSELKKDSLGAGDILGVNTITP</sequence>
<proteinExistence type="predicted"/>
<reference evidence="6 7" key="1">
    <citation type="submission" date="2017-09" db="EMBL/GenBank/DDBJ databases">
        <title>Depth-based differentiation of microbial function through sediment-hosted aquifers and enrichment of novel symbionts in the deep terrestrial subsurface.</title>
        <authorList>
            <person name="Probst A.J."/>
            <person name="Ladd B."/>
            <person name="Jarett J.K."/>
            <person name="Geller-Mcgrath D.E."/>
            <person name="Sieber C.M."/>
            <person name="Emerson J.B."/>
            <person name="Anantharaman K."/>
            <person name="Thomas B.C."/>
            <person name="Malmstrom R."/>
            <person name="Stieglmeier M."/>
            <person name="Klingl A."/>
            <person name="Woyke T."/>
            <person name="Ryan C.M."/>
            <person name="Banfield J.F."/>
        </authorList>
    </citation>
    <scope>NUCLEOTIDE SEQUENCE [LARGE SCALE GENOMIC DNA]</scope>
    <source>
        <strain evidence="6">CG23_combo_of_CG06-09_8_20_14_all_40_13</strain>
    </source>
</reference>
<keyword evidence="1" id="KW-0645">Protease</keyword>
<evidence type="ECO:0000313" key="7">
    <source>
        <dbReference type="Proteomes" id="UP000231567"/>
    </source>
</evidence>
<protein>
    <recommendedName>
        <fullName evidence="5">Peptidase M10 metallopeptidase domain-containing protein</fullName>
    </recommendedName>
</protein>
<gene>
    <name evidence="6" type="ORF">COX39_00970</name>
</gene>
<dbReference type="Gene3D" id="3.40.390.10">
    <property type="entry name" value="Collagenase (Catalytic Domain)"/>
    <property type="match status" value="1"/>
</dbReference>
<comment type="caution">
    <text evidence="6">The sequence shown here is derived from an EMBL/GenBank/DDBJ whole genome shotgun (WGS) entry which is preliminary data.</text>
</comment>
<dbReference type="InterPro" id="IPR024079">
    <property type="entry name" value="MetalloPept_cat_dom_sf"/>
</dbReference>
<name>A0A2G9YTG7_9BACT</name>
<evidence type="ECO:0000256" key="3">
    <source>
        <dbReference type="ARBA" id="ARBA00022801"/>
    </source>
</evidence>
<evidence type="ECO:0000256" key="1">
    <source>
        <dbReference type="ARBA" id="ARBA00022670"/>
    </source>
</evidence>